<evidence type="ECO:0000256" key="3">
    <source>
        <dbReference type="ARBA" id="ARBA00022692"/>
    </source>
</evidence>
<evidence type="ECO:0000256" key="5">
    <source>
        <dbReference type="ARBA" id="ARBA00023136"/>
    </source>
</evidence>
<evidence type="ECO:0008006" key="9">
    <source>
        <dbReference type="Google" id="ProtNLM"/>
    </source>
</evidence>
<evidence type="ECO:0000313" key="7">
    <source>
        <dbReference type="EMBL" id="ORZ28749.1"/>
    </source>
</evidence>
<dbReference type="GO" id="GO:0016020">
    <property type="term" value="C:membrane"/>
    <property type="evidence" value="ECO:0007669"/>
    <property type="project" value="UniProtKB-SubCell"/>
</dbReference>
<evidence type="ECO:0000256" key="4">
    <source>
        <dbReference type="ARBA" id="ARBA00022989"/>
    </source>
</evidence>
<evidence type="ECO:0000256" key="2">
    <source>
        <dbReference type="ARBA" id="ARBA00006325"/>
    </source>
</evidence>
<sequence>MPPNGFTPPSDYTTPPWPSLYWPVTDPLRHGIFMYYPKDIWRFTTYWTLIFIVSIYTLAGLWACLVFGRRHYKWAILLPIFFFVTGAFIAFLSGSLVGLAIAAIYNAGAYRMSTWVPFLWGLIQALVVIMGSYSTVTTIL</sequence>
<feature type="transmembrane region" description="Helical" evidence="6">
    <location>
        <begin position="80"/>
        <end position="105"/>
    </location>
</feature>
<dbReference type="GeneID" id="33569221"/>
<dbReference type="InterPro" id="IPR019334">
    <property type="entry name" value="TMEM170A/B/YPR153W-like"/>
</dbReference>
<evidence type="ECO:0000256" key="1">
    <source>
        <dbReference type="ARBA" id="ARBA00004141"/>
    </source>
</evidence>
<dbReference type="STRING" id="64571.A0A1Y2H2F0"/>
<comment type="similarity">
    <text evidence="2">Belongs to the TMEM170 family.</text>
</comment>
<gene>
    <name evidence="7" type="ORF">BCR41DRAFT_382707</name>
</gene>
<proteinExistence type="inferred from homology"/>
<dbReference type="EMBL" id="MCFF01000001">
    <property type="protein sequence ID" value="ORZ28749.1"/>
    <property type="molecule type" value="Genomic_DNA"/>
</dbReference>
<accession>A0A1Y2H2F0</accession>
<dbReference type="InParanoid" id="A0A1Y2H2F0"/>
<name>A0A1Y2H2F0_9FUNG</name>
<dbReference type="OrthoDB" id="2131401at2759"/>
<dbReference type="PANTHER" id="PTHR22779:SF6">
    <property type="entry name" value="SD17342P"/>
    <property type="match status" value="1"/>
</dbReference>
<reference evidence="7 8" key="1">
    <citation type="submission" date="2016-07" db="EMBL/GenBank/DDBJ databases">
        <title>Pervasive Adenine N6-methylation of Active Genes in Fungi.</title>
        <authorList>
            <consortium name="DOE Joint Genome Institute"/>
            <person name="Mondo S.J."/>
            <person name="Dannebaum R.O."/>
            <person name="Kuo R.C."/>
            <person name="Labutti K."/>
            <person name="Haridas S."/>
            <person name="Kuo A."/>
            <person name="Salamov A."/>
            <person name="Ahrendt S.R."/>
            <person name="Lipzen A."/>
            <person name="Sullivan W."/>
            <person name="Andreopoulos W.B."/>
            <person name="Clum A."/>
            <person name="Lindquist E."/>
            <person name="Daum C."/>
            <person name="Ramamoorthy G.K."/>
            <person name="Gryganskyi A."/>
            <person name="Culley D."/>
            <person name="Magnuson J.K."/>
            <person name="James T.Y."/>
            <person name="O'Malley M.A."/>
            <person name="Stajich J.E."/>
            <person name="Spatafora J.W."/>
            <person name="Visel A."/>
            <person name="Grigoriev I.V."/>
        </authorList>
    </citation>
    <scope>NUCLEOTIDE SEQUENCE [LARGE SCALE GENOMIC DNA]</scope>
    <source>
        <strain evidence="7 8">NRRL 3116</strain>
    </source>
</reference>
<dbReference type="Proteomes" id="UP000193648">
    <property type="component" value="Unassembled WGS sequence"/>
</dbReference>
<keyword evidence="3 6" id="KW-0812">Transmembrane</keyword>
<feature type="transmembrane region" description="Helical" evidence="6">
    <location>
        <begin position="117"/>
        <end position="136"/>
    </location>
</feature>
<organism evidence="7 8">
    <name type="scientific">Lobosporangium transversale</name>
    <dbReference type="NCBI Taxonomy" id="64571"/>
    <lineage>
        <taxon>Eukaryota</taxon>
        <taxon>Fungi</taxon>
        <taxon>Fungi incertae sedis</taxon>
        <taxon>Mucoromycota</taxon>
        <taxon>Mortierellomycotina</taxon>
        <taxon>Mortierellomycetes</taxon>
        <taxon>Mortierellales</taxon>
        <taxon>Mortierellaceae</taxon>
        <taxon>Lobosporangium</taxon>
    </lineage>
</organism>
<dbReference type="RefSeq" id="XP_021886422.1">
    <property type="nucleotide sequence ID" value="XM_022027378.1"/>
</dbReference>
<keyword evidence="5 6" id="KW-0472">Membrane</keyword>
<comment type="caution">
    <text evidence="7">The sequence shown here is derived from an EMBL/GenBank/DDBJ whole genome shotgun (WGS) entry which is preliminary data.</text>
</comment>
<protein>
    <recommendedName>
        <fullName evidence="9">Integral membrane protein</fullName>
    </recommendedName>
</protein>
<keyword evidence="8" id="KW-1185">Reference proteome</keyword>
<comment type="subcellular location">
    <subcellularLocation>
        <location evidence="1">Membrane</location>
        <topology evidence="1">Multi-pass membrane protein</topology>
    </subcellularLocation>
</comment>
<keyword evidence="4 6" id="KW-1133">Transmembrane helix</keyword>
<evidence type="ECO:0000313" key="8">
    <source>
        <dbReference type="Proteomes" id="UP000193648"/>
    </source>
</evidence>
<dbReference type="AlphaFoldDB" id="A0A1Y2H2F0"/>
<dbReference type="PANTHER" id="PTHR22779">
    <property type="entry name" value="SD17342P"/>
    <property type="match status" value="1"/>
</dbReference>
<dbReference type="Pfam" id="PF10190">
    <property type="entry name" value="Tmemb_170"/>
    <property type="match status" value="1"/>
</dbReference>
<evidence type="ECO:0000256" key="6">
    <source>
        <dbReference type="SAM" id="Phobius"/>
    </source>
</evidence>
<feature type="transmembrane region" description="Helical" evidence="6">
    <location>
        <begin position="46"/>
        <end position="68"/>
    </location>
</feature>